<reference evidence="1" key="1">
    <citation type="submission" date="2020-04" db="EMBL/GenBank/DDBJ databases">
        <authorList>
            <person name="Alioto T."/>
            <person name="Alioto T."/>
            <person name="Gomez Garrido J."/>
        </authorList>
    </citation>
    <scope>NUCLEOTIDE SEQUENCE</scope>
    <source>
        <strain evidence="1">A484AB</strain>
    </source>
</reference>
<dbReference type="Proteomes" id="UP001152795">
    <property type="component" value="Unassembled WGS sequence"/>
</dbReference>
<keyword evidence="2" id="KW-1185">Reference proteome</keyword>
<name>A0A7D9IU50_PARCT</name>
<accession>A0A7D9IU50</accession>
<sequence>MAIFSLATSTSSFCRVALELTCAVGDVCDKGACVAVGNSCSGEDGCGVDGCGGTGVNGFRCVDTCIGNYGTGIDGCCGSFGCACDGEVRCEDADGCAGADGDCCGVDGRCGTNGFG</sequence>
<dbReference type="AlphaFoldDB" id="A0A7D9IU50"/>
<protein>
    <submittedName>
        <fullName evidence="1">Uncharacterized protein</fullName>
    </submittedName>
</protein>
<proteinExistence type="predicted"/>
<dbReference type="EMBL" id="CACRXK020008006">
    <property type="protein sequence ID" value="CAB4013750.1"/>
    <property type="molecule type" value="Genomic_DNA"/>
</dbReference>
<organism evidence="1 2">
    <name type="scientific">Paramuricea clavata</name>
    <name type="common">Red gorgonian</name>
    <name type="synonym">Violescent sea-whip</name>
    <dbReference type="NCBI Taxonomy" id="317549"/>
    <lineage>
        <taxon>Eukaryota</taxon>
        <taxon>Metazoa</taxon>
        <taxon>Cnidaria</taxon>
        <taxon>Anthozoa</taxon>
        <taxon>Octocorallia</taxon>
        <taxon>Malacalcyonacea</taxon>
        <taxon>Plexauridae</taxon>
        <taxon>Paramuricea</taxon>
    </lineage>
</organism>
<comment type="caution">
    <text evidence="1">The sequence shown here is derived from an EMBL/GenBank/DDBJ whole genome shotgun (WGS) entry which is preliminary data.</text>
</comment>
<gene>
    <name evidence="1" type="ORF">PACLA_8A060555</name>
</gene>
<evidence type="ECO:0000313" key="1">
    <source>
        <dbReference type="EMBL" id="CAB4013750.1"/>
    </source>
</evidence>
<evidence type="ECO:0000313" key="2">
    <source>
        <dbReference type="Proteomes" id="UP001152795"/>
    </source>
</evidence>